<feature type="compositionally biased region" description="Basic residues" evidence="1">
    <location>
        <begin position="67"/>
        <end position="78"/>
    </location>
</feature>
<protein>
    <submittedName>
        <fullName evidence="2">Unplaced genomic scaffold GYMLUscaffold_39, whole genome shotgun sequence</fullName>
    </submittedName>
</protein>
<keyword evidence="3" id="KW-1185">Reference proteome</keyword>
<accession>A0A0D0CID0</accession>
<dbReference type="HOGENOM" id="CLU_1865355_0_0_1"/>
<feature type="compositionally biased region" description="Acidic residues" evidence="1">
    <location>
        <begin position="89"/>
        <end position="99"/>
    </location>
</feature>
<reference evidence="2 3" key="1">
    <citation type="submission" date="2014-04" db="EMBL/GenBank/DDBJ databases">
        <title>Evolutionary Origins and Diversification of the Mycorrhizal Mutualists.</title>
        <authorList>
            <consortium name="DOE Joint Genome Institute"/>
            <consortium name="Mycorrhizal Genomics Consortium"/>
            <person name="Kohler A."/>
            <person name="Kuo A."/>
            <person name="Nagy L.G."/>
            <person name="Floudas D."/>
            <person name="Copeland A."/>
            <person name="Barry K.W."/>
            <person name="Cichocki N."/>
            <person name="Veneault-Fourrey C."/>
            <person name="LaButti K."/>
            <person name="Lindquist E.A."/>
            <person name="Lipzen A."/>
            <person name="Lundell T."/>
            <person name="Morin E."/>
            <person name="Murat C."/>
            <person name="Riley R."/>
            <person name="Ohm R."/>
            <person name="Sun H."/>
            <person name="Tunlid A."/>
            <person name="Henrissat B."/>
            <person name="Grigoriev I.V."/>
            <person name="Hibbett D.S."/>
            <person name="Martin F."/>
        </authorList>
    </citation>
    <scope>NUCLEOTIDE SEQUENCE [LARGE SCALE GENOMIC DNA]</scope>
    <source>
        <strain evidence="2 3">FD-317 M1</strain>
    </source>
</reference>
<feature type="region of interest" description="Disordered" evidence="1">
    <location>
        <begin position="59"/>
        <end position="137"/>
    </location>
</feature>
<sequence>MLWNRCGKSVEGDGDMGPPDGWCYEGKHNTDTKRARFRADSTLYDDKLRGPRIRRRLLEFSITPSRLPRKRKRKRSTRKREEQEAAVEQNEDLAATDDANDARTVTSTFSQSRKKKLKGAPPAEPSSLASVCISART</sequence>
<gene>
    <name evidence="2" type="ORF">GYMLUDRAFT_60900</name>
</gene>
<organism evidence="2 3">
    <name type="scientific">Collybiopsis luxurians FD-317 M1</name>
    <dbReference type="NCBI Taxonomy" id="944289"/>
    <lineage>
        <taxon>Eukaryota</taxon>
        <taxon>Fungi</taxon>
        <taxon>Dikarya</taxon>
        <taxon>Basidiomycota</taxon>
        <taxon>Agaricomycotina</taxon>
        <taxon>Agaricomycetes</taxon>
        <taxon>Agaricomycetidae</taxon>
        <taxon>Agaricales</taxon>
        <taxon>Marasmiineae</taxon>
        <taxon>Omphalotaceae</taxon>
        <taxon>Collybiopsis</taxon>
        <taxon>Collybiopsis luxurians</taxon>
    </lineage>
</organism>
<feature type="region of interest" description="Disordered" evidence="1">
    <location>
        <begin position="1"/>
        <end position="29"/>
    </location>
</feature>
<dbReference type="AlphaFoldDB" id="A0A0D0CID0"/>
<dbReference type="EMBL" id="KN834787">
    <property type="protein sequence ID" value="KIK58032.1"/>
    <property type="molecule type" value="Genomic_DNA"/>
</dbReference>
<evidence type="ECO:0000313" key="2">
    <source>
        <dbReference type="EMBL" id="KIK58032.1"/>
    </source>
</evidence>
<evidence type="ECO:0000256" key="1">
    <source>
        <dbReference type="SAM" id="MobiDB-lite"/>
    </source>
</evidence>
<evidence type="ECO:0000313" key="3">
    <source>
        <dbReference type="Proteomes" id="UP000053593"/>
    </source>
</evidence>
<dbReference type="OrthoDB" id="3245731at2759"/>
<proteinExistence type="predicted"/>
<dbReference type="Proteomes" id="UP000053593">
    <property type="component" value="Unassembled WGS sequence"/>
</dbReference>
<name>A0A0D0CID0_9AGAR</name>